<sequence length="112" mass="13299">MYENDSRTETDYEYNHALDEYMQQSYKMPYQPKSLSESLAILKEYKDTLPHDKYASIESTIRGQAIEHLYCDRFDIEMLVKLAKGEVTHEEGMKLIKERIKEDLKSLRDQQA</sequence>
<dbReference type="KEGG" id="sba:Sulba_1261"/>
<dbReference type="HOGENOM" id="CLU_2144570_0_0_7"/>
<dbReference type="PATRIC" id="fig|760154.4.peg.1264"/>
<reference evidence="1 2" key="1">
    <citation type="submission" date="2012-06" db="EMBL/GenBank/DDBJ databases">
        <title>Complete sequence of Sulfurospirillum barnesii SES-3.</title>
        <authorList>
            <consortium name="US DOE Joint Genome Institute"/>
            <person name="Lucas S."/>
            <person name="Han J."/>
            <person name="Lapidus A."/>
            <person name="Cheng J.-F."/>
            <person name="Goodwin L."/>
            <person name="Pitluck S."/>
            <person name="Peters L."/>
            <person name="Ovchinnikova G."/>
            <person name="Lu M."/>
            <person name="Detter J.C."/>
            <person name="Han C."/>
            <person name="Tapia R."/>
            <person name="Land M."/>
            <person name="Hauser L."/>
            <person name="Kyrpides N."/>
            <person name="Ivanova N."/>
            <person name="Pagani I."/>
            <person name="Stolz J."/>
            <person name="Arkin A."/>
            <person name="Dehal P."/>
            <person name="Oremland R."/>
            <person name="Saltikov C."/>
            <person name="Basu P."/>
            <person name="Hollibaugh J."/>
            <person name="Newman D."/>
            <person name="Stolyar S."/>
            <person name="Hazen T."/>
            <person name="Woyke T."/>
        </authorList>
    </citation>
    <scope>NUCLEOTIDE SEQUENCE [LARGE SCALE GENOMIC DNA]</scope>
    <source>
        <strain evidence="2">ATCC 700032 / DSM 10660 / SES-3</strain>
    </source>
</reference>
<gene>
    <name evidence="1" type="ordered locus">Sulba_1261</name>
</gene>
<protein>
    <submittedName>
        <fullName evidence="1">Uncharacterized protein</fullName>
    </submittedName>
</protein>
<evidence type="ECO:0000313" key="2">
    <source>
        <dbReference type="Proteomes" id="UP000006176"/>
    </source>
</evidence>
<accession>I3XX81</accession>
<dbReference type="AlphaFoldDB" id="I3XX81"/>
<organism evidence="1 2">
    <name type="scientific">Sulfurospirillum barnesii (strain ATCC 700032 / DSM 10660 / SES-3)</name>
    <dbReference type="NCBI Taxonomy" id="760154"/>
    <lineage>
        <taxon>Bacteria</taxon>
        <taxon>Pseudomonadati</taxon>
        <taxon>Campylobacterota</taxon>
        <taxon>Epsilonproteobacteria</taxon>
        <taxon>Campylobacterales</taxon>
        <taxon>Sulfurospirillaceae</taxon>
        <taxon>Sulfurospirillum</taxon>
    </lineage>
</organism>
<evidence type="ECO:0000313" key="1">
    <source>
        <dbReference type="EMBL" id="AFL68555.1"/>
    </source>
</evidence>
<dbReference type="STRING" id="760154.Sulba_1261"/>
<dbReference type="OrthoDB" id="5326231at2"/>
<dbReference type="EMBL" id="CP003333">
    <property type="protein sequence ID" value="AFL68555.1"/>
    <property type="molecule type" value="Genomic_DNA"/>
</dbReference>
<dbReference type="RefSeq" id="WP_014769433.1">
    <property type="nucleotide sequence ID" value="NC_018002.1"/>
</dbReference>
<keyword evidence="2" id="KW-1185">Reference proteome</keyword>
<proteinExistence type="predicted"/>
<dbReference type="Proteomes" id="UP000006176">
    <property type="component" value="Chromosome"/>
</dbReference>
<name>I3XX81_SULBS</name>